<proteinExistence type="predicted"/>
<name>A0AAV8QDP9_ENSVE</name>
<keyword evidence="2" id="KW-1185">Reference proteome</keyword>
<organism evidence="1 2">
    <name type="scientific">Ensete ventricosum</name>
    <name type="common">Abyssinian banana</name>
    <name type="synonym">Musa ensete</name>
    <dbReference type="NCBI Taxonomy" id="4639"/>
    <lineage>
        <taxon>Eukaryota</taxon>
        <taxon>Viridiplantae</taxon>
        <taxon>Streptophyta</taxon>
        <taxon>Embryophyta</taxon>
        <taxon>Tracheophyta</taxon>
        <taxon>Spermatophyta</taxon>
        <taxon>Magnoliopsida</taxon>
        <taxon>Liliopsida</taxon>
        <taxon>Zingiberales</taxon>
        <taxon>Musaceae</taxon>
        <taxon>Ensete</taxon>
    </lineage>
</organism>
<dbReference type="Proteomes" id="UP001222027">
    <property type="component" value="Unassembled WGS sequence"/>
</dbReference>
<comment type="caution">
    <text evidence="1">The sequence shown here is derived from an EMBL/GenBank/DDBJ whole genome shotgun (WGS) entry which is preliminary data.</text>
</comment>
<dbReference type="EMBL" id="JAQQAF010000008">
    <property type="protein sequence ID" value="KAJ8467763.1"/>
    <property type="molecule type" value="Genomic_DNA"/>
</dbReference>
<dbReference type="PANTHER" id="PTHR34193">
    <property type="entry name" value="OS11G0199801 PROTEIN"/>
    <property type="match status" value="1"/>
</dbReference>
<evidence type="ECO:0000313" key="1">
    <source>
        <dbReference type="EMBL" id="KAJ8467763.1"/>
    </source>
</evidence>
<gene>
    <name evidence="1" type="ORF">OPV22_030315</name>
</gene>
<evidence type="ECO:0000313" key="2">
    <source>
        <dbReference type="Proteomes" id="UP001222027"/>
    </source>
</evidence>
<protein>
    <submittedName>
        <fullName evidence="1">Uncharacterized protein</fullName>
    </submittedName>
</protein>
<dbReference type="AlphaFoldDB" id="A0AAV8QDP9"/>
<sequence length="180" mass="20302">MLKVSSVAVPPASNTLWFPGTRMEGFAVVPPSKRTAEIAKSREELLRLLHDLPECEYELSLTDLVEKGPVAGDSTTAYFSNTYLEEAKSDQASLAKKRKQDMIKSNKRSFRSHSDGVLLRFYMPASLTRSLTTPRTSRERRCNSTKDCNERDGEVIPSGCWSVLWNRRGKSRRTAPEIMS</sequence>
<dbReference type="PANTHER" id="PTHR34193:SF1">
    <property type="entry name" value="EXPRESSED PROTEIN"/>
    <property type="match status" value="1"/>
</dbReference>
<accession>A0AAV8QDP9</accession>
<reference evidence="1 2" key="1">
    <citation type="submission" date="2022-12" db="EMBL/GenBank/DDBJ databases">
        <title>Chromosome-scale assembly of the Ensete ventricosum genome.</title>
        <authorList>
            <person name="Dussert Y."/>
            <person name="Stocks J."/>
            <person name="Wendawek A."/>
            <person name="Woldeyes F."/>
            <person name="Nichols R.A."/>
            <person name="Borrell J.S."/>
        </authorList>
    </citation>
    <scope>NUCLEOTIDE SEQUENCE [LARGE SCALE GENOMIC DNA]</scope>
    <source>
        <strain evidence="2">cv. Maze</strain>
        <tissue evidence="1">Seeds</tissue>
    </source>
</reference>